<protein>
    <submittedName>
        <fullName evidence="2">Uncharacterized protein</fullName>
    </submittedName>
</protein>
<reference evidence="2 3" key="1">
    <citation type="submission" date="2021-01" db="EMBL/GenBank/DDBJ databases">
        <title>Cercospora kikuchii MAFF 305040 whole genome shotgun sequence.</title>
        <authorList>
            <person name="Kashiwa T."/>
            <person name="Suzuki T."/>
        </authorList>
    </citation>
    <scope>NUCLEOTIDE SEQUENCE [LARGE SCALE GENOMIC DNA]</scope>
    <source>
        <strain evidence="2 3">MAFF 305040</strain>
    </source>
</reference>
<organism evidence="2 3">
    <name type="scientific">Cercospora kikuchii</name>
    <dbReference type="NCBI Taxonomy" id="84275"/>
    <lineage>
        <taxon>Eukaryota</taxon>
        <taxon>Fungi</taxon>
        <taxon>Dikarya</taxon>
        <taxon>Ascomycota</taxon>
        <taxon>Pezizomycotina</taxon>
        <taxon>Dothideomycetes</taxon>
        <taxon>Dothideomycetidae</taxon>
        <taxon>Mycosphaerellales</taxon>
        <taxon>Mycosphaerellaceae</taxon>
        <taxon>Cercospora</taxon>
    </lineage>
</organism>
<dbReference type="GeneID" id="68287795"/>
<gene>
    <name evidence="2" type="ORF">CKM354_000222000</name>
</gene>
<evidence type="ECO:0000313" key="2">
    <source>
        <dbReference type="EMBL" id="GIZ38819.1"/>
    </source>
</evidence>
<sequence>MLSQSSVRRPEKASPSPGADVSLAKNEGSSAMKVDHLAPNVSALDDNAKDTHHHSRGEPITMPRKHLQVQ</sequence>
<evidence type="ECO:0000256" key="1">
    <source>
        <dbReference type="SAM" id="MobiDB-lite"/>
    </source>
</evidence>
<accession>A0A9P3FDH7</accession>
<proteinExistence type="predicted"/>
<dbReference type="Proteomes" id="UP000825890">
    <property type="component" value="Unassembled WGS sequence"/>
</dbReference>
<keyword evidence="3" id="KW-1185">Reference proteome</keyword>
<evidence type="ECO:0000313" key="3">
    <source>
        <dbReference type="Proteomes" id="UP000825890"/>
    </source>
</evidence>
<feature type="region of interest" description="Disordered" evidence="1">
    <location>
        <begin position="1"/>
        <end position="70"/>
    </location>
</feature>
<dbReference type="RefSeq" id="XP_044653306.1">
    <property type="nucleotide sequence ID" value="XM_044797371.1"/>
</dbReference>
<name>A0A9P3FDH7_9PEZI</name>
<dbReference type="EMBL" id="BOLY01000001">
    <property type="protein sequence ID" value="GIZ38819.1"/>
    <property type="molecule type" value="Genomic_DNA"/>
</dbReference>
<comment type="caution">
    <text evidence="2">The sequence shown here is derived from an EMBL/GenBank/DDBJ whole genome shotgun (WGS) entry which is preliminary data.</text>
</comment>
<dbReference type="AlphaFoldDB" id="A0A9P3FDH7"/>